<dbReference type="RefSeq" id="WP_169467744.1">
    <property type="nucleotide sequence ID" value="NZ_JABBGG010000009.1"/>
</dbReference>
<dbReference type="AlphaFoldDB" id="A0A848HR36"/>
<dbReference type="InterPro" id="IPR027417">
    <property type="entry name" value="P-loop_NTPase"/>
</dbReference>
<dbReference type="InterPro" id="IPR003593">
    <property type="entry name" value="AAA+_ATPase"/>
</dbReference>
<keyword evidence="3 5" id="KW-0067">ATP-binding</keyword>
<evidence type="ECO:0000256" key="1">
    <source>
        <dbReference type="ARBA" id="ARBA00022475"/>
    </source>
</evidence>
<dbReference type="InterPro" id="IPR003439">
    <property type="entry name" value="ABC_transporter-like_ATP-bd"/>
</dbReference>
<name>A0A848HR36_9BURK</name>
<protein>
    <submittedName>
        <fullName evidence="5">ATP-binding cassette domain-containing protein</fullName>
    </submittedName>
</protein>
<dbReference type="SUPFAM" id="SSF52540">
    <property type="entry name" value="P-loop containing nucleoside triphosphate hydrolases"/>
    <property type="match status" value="1"/>
</dbReference>
<evidence type="ECO:0000259" key="4">
    <source>
        <dbReference type="PROSITE" id="PS50893"/>
    </source>
</evidence>
<keyword evidence="1" id="KW-1003">Cell membrane</keyword>
<evidence type="ECO:0000256" key="3">
    <source>
        <dbReference type="ARBA" id="ARBA00022840"/>
    </source>
</evidence>
<dbReference type="Pfam" id="PF00005">
    <property type="entry name" value="ABC_tran"/>
    <property type="match status" value="1"/>
</dbReference>
<dbReference type="Proteomes" id="UP000583752">
    <property type="component" value="Unassembled WGS sequence"/>
</dbReference>
<proteinExistence type="predicted"/>
<gene>
    <name evidence="5" type="ORF">HHL21_16310</name>
</gene>
<dbReference type="EMBL" id="JABBGG010000009">
    <property type="protein sequence ID" value="NML62610.1"/>
    <property type="molecule type" value="Genomic_DNA"/>
</dbReference>
<accession>A0A848HR36</accession>
<dbReference type="GO" id="GO:0016887">
    <property type="term" value="F:ATP hydrolysis activity"/>
    <property type="evidence" value="ECO:0007669"/>
    <property type="project" value="InterPro"/>
</dbReference>
<evidence type="ECO:0000256" key="2">
    <source>
        <dbReference type="ARBA" id="ARBA00022741"/>
    </source>
</evidence>
<dbReference type="GO" id="GO:0005524">
    <property type="term" value="F:ATP binding"/>
    <property type="evidence" value="ECO:0007669"/>
    <property type="project" value="UniProtKB-KW"/>
</dbReference>
<evidence type="ECO:0000313" key="6">
    <source>
        <dbReference type="Proteomes" id="UP000583752"/>
    </source>
</evidence>
<reference evidence="5 6" key="1">
    <citation type="submission" date="2020-04" db="EMBL/GenBank/DDBJ databases">
        <title>Massilia sp. RP-1-19 isolated from soil.</title>
        <authorList>
            <person name="Dahal R.H."/>
        </authorList>
    </citation>
    <scope>NUCLEOTIDE SEQUENCE [LARGE SCALE GENOMIC DNA]</scope>
    <source>
        <strain evidence="5 6">RP-1-19</strain>
    </source>
</reference>
<dbReference type="SMART" id="SM00382">
    <property type="entry name" value="AAA"/>
    <property type="match status" value="1"/>
</dbReference>
<dbReference type="InterPro" id="IPR017871">
    <property type="entry name" value="ABC_transporter-like_CS"/>
</dbReference>
<dbReference type="PROSITE" id="PS00211">
    <property type="entry name" value="ABC_TRANSPORTER_1"/>
    <property type="match status" value="1"/>
</dbReference>
<keyword evidence="1" id="KW-0472">Membrane</keyword>
<evidence type="ECO:0000313" key="5">
    <source>
        <dbReference type="EMBL" id="NML62610.1"/>
    </source>
</evidence>
<dbReference type="Gene3D" id="3.40.50.300">
    <property type="entry name" value="P-loop containing nucleotide triphosphate hydrolases"/>
    <property type="match status" value="1"/>
</dbReference>
<comment type="caution">
    <text evidence="5">The sequence shown here is derived from an EMBL/GenBank/DDBJ whole genome shotgun (WGS) entry which is preliminary data.</text>
</comment>
<organism evidence="5 6">
    <name type="scientific">Massilia polaris</name>
    <dbReference type="NCBI Taxonomy" id="2728846"/>
    <lineage>
        <taxon>Bacteria</taxon>
        <taxon>Pseudomonadati</taxon>
        <taxon>Pseudomonadota</taxon>
        <taxon>Betaproteobacteria</taxon>
        <taxon>Burkholderiales</taxon>
        <taxon>Oxalobacteraceae</taxon>
        <taxon>Telluria group</taxon>
        <taxon>Massilia</taxon>
    </lineage>
</organism>
<dbReference type="InterPro" id="IPR050334">
    <property type="entry name" value="Molybdenum_import_ModC"/>
</dbReference>
<dbReference type="PANTHER" id="PTHR43514">
    <property type="entry name" value="ABC TRANSPORTER I FAMILY MEMBER 10"/>
    <property type="match status" value="1"/>
</dbReference>
<feature type="domain" description="ABC transporter" evidence="4">
    <location>
        <begin position="2"/>
        <end position="241"/>
    </location>
</feature>
<keyword evidence="6" id="KW-1185">Reference proteome</keyword>
<sequence length="242" mass="26912">MHFDIDIHKTLRSGKRTFDLRVRFQSDSQRVVIFGPSGSGKTLTLKAIAGLMRPDQGRISVGDTVLFDSGKRIDLAAQARRVGYLFQDYALFPHLNVRQNIAFGQARGWLNPGAAAHSDAVDYWLHAFHLEHLAHQSPSELSGGQRQRVALARALVPNPSALLLDEPFAALDPHLRVLLRDELDRLQRHLQIPMVLITHDPADAEVFGEHIVRLHEGIVQPDGAPVVDETASDEYHLSLGPQ</sequence>
<dbReference type="PANTHER" id="PTHR43514:SF4">
    <property type="entry name" value="ABC TRANSPORTER I FAMILY MEMBER 10"/>
    <property type="match status" value="1"/>
</dbReference>
<keyword evidence="2" id="KW-0547">Nucleotide-binding</keyword>
<dbReference type="PROSITE" id="PS50893">
    <property type="entry name" value="ABC_TRANSPORTER_2"/>
    <property type="match status" value="1"/>
</dbReference>